<dbReference type="PROSITE" id="PS51186">
    <property type="entry name" value="GNAT"/>
    <property type="match status" value="1"/>
</dbReference>
<dbReference type="Pfam" id="PF13607">
    <property type="entry name" value="Succ_CoA_lig"/>
    <property type="match status" value="1"/>
</dbReference>
<dbReference type="EMBL" id="JAGVSJ010000008">
    <property type="protein sequence ID" value="MBX8631756.1"/>
    <property type="molecule type" value="Genomic_DNA"/>
</dbReference>
<evidence type="ECO:0000256" key="1">
    <source>
        <dbReference type="ARBA" id="ARBA00001619"/>
    </source>
</evidence>
<dbReference type="Gene3D" id="3.30.470.20">
    <property type="entry name" value="ATP-grasp fold, B domain"/>
    <property type="match status" value="1"/>
</dbReference>
<reference evidence="7" key="1">
    <citation type="submission" date="2021-04" db="EMBL/GenBank/DDBJ databases">
        <title>Genomic insights into ecological role and evolution of a novel Thermoplasmata order Candidatus Sysuiplasmatales.</title>
        <authorList>
            <person name="Yuan Y."/>
        </authorList>
    </citation>
    <scope>NUCLEOTIDE SEQUENCE</scope>
    <source>
        <strain evidence="8">TUT19-bin139</strain>
        <strain evidence="7">YP2-bin.285</strain>
    </source>
</reference>
<dbReference type="AlphaFoldDB" id="A0A8J8CC82"/>
<dbReference type="Pfam" id="PF13549">
    <property type="entry name" value="ATP-grasp_5"/>
    <property type="match status" value="1"/>
</dbReference>
<dbReference type="PANTHER" id="PTHR43334:SF2">
    <property type="entry name" value="ACETATE--COA LIGASE [ADP-FORMING]"/>
    <property type="match status" value="1"/>
</dbReference>
<dbReference type="EC" id="6.2.1.13" evidence="2"/>
<dbReference type="InterPro" id="IPR036291">
    <property type="entry name" value="NAD(P)-bd_dom_sf"/>
</dbReference>
<evidence type="ECO:0000259" key="6">
    <source>
        <dbReference type="PROSITE" id="PS51186"/>
    </source>
</evidence>
<dbReference type="Gene3D" id="3.40.50.720">
    <property type="entry name" value="NAD(P)-binding Rossmann-like Domain"/>
    <property type="match status" value="1"/>
</dbReference>
<dbReference type="InterPro" id="IPR051538">
    <property type="entry name" value="Acyl-CoA_Synth/Transferase"/>
</dbReference>
<dbReference type="SUPFAM" id="SSF56059">
    <property type="entry name" value="Glutathione synthetase ATP-binding domain-like"/>
    <property type="match status" value="1"/>
</dbReference>
<dbReference type="InterPro" id="IPR016181">
    <property type="entry name" value="Acyl_CoA_acyltransferase"/>
</dbReference>
<dbReference type="InterPro" id="IPR016102">
    <property type="entry name" value="Succinyl-CoA_synth-like"/>
</dbReference>
<dbReference type="SUPFAM" id="SSF52210">
    <property type="entry name" value="Succinyl-CoA synthetase domains"/>
    <property type="match status" value="2"/>
</dbReference>
<dbReference type="SUPFAM" id="SSF55729">
    <property type="entry name" value="Acyl-CoA N-acyltransferases (Nat)"/>
    <property type="match status" value="1"/>
</dbReference>
<dbReference type="Pfam" id="PF19045">
    <property type="entry name" value="Ligase_CoA_2"/>
    <property type="match status" value="1"/>
</dbReference>
<dbReference type="Gene3D" id="3.40.50.261">
    <property type="entry name" value="Succinyl-CoA synthetase domains"/>
    <property type="match status" value="2"/>
</dbReference>
<dbReference type="GO" id="GO:0005524">
    <property type="term" value="F:ATP binding"/>
    <property type="evidence" value="ECO:0007669"/>
    <property type="project" value="UniProtKB-KW"/>
</dbReference>
<dbReference type="Gene3D" id="3.30.1490.20">
    <property type="entry name" value="ATP-grasp fold, A domain"/>
    <property type="match status" value="1"/>
</dbReference>
<dbReference type="SUPFAM" id="SSF51735">
    <property type="entry name" value="NAD(P)-binding Rossmann-fold domains"/>
    <property type="match status" value="1"/>
</dbReference>
<dbReference type="GO" id="GO:0016747">
    <property type="term" value="F:acyltransferase activity, transferring groups other than amino-acyl groups"/>
    <property type="evidence" value="ECO:0007669"/>
    <property type="project" value="InterPro"/>
</dbReference>
<evidence type="ECO:0000256" key="3">
    <source>
        <dbReference type="ARBA" id="ARBA00022598"/>
    </source>
</evidence>
<dbReference type="Proteomes" id="UP000716004">
    <property type="component" value="Unassembled WGS sequence"/>
</dbReference>
<evidence type="ECO:0000313" key="8">
    <source>
        <dbReference type="EMBL" id="MBX8643323.1"/>
    </source>
</evidence>
<keyword evidence="4" id="KW-0547">Nucleotide-binding</keyword>
<dbReference type="EMBL" id="JAHEAC010000004">
    <property type="protein sequence ID" value="MBX8643323.1"/>
    <property type="molecule type" value="Genomic_DNA"/>
</dbReference>
<dbReference type="InterPro" id="IPR013815">
    <property type="entry name" value="ATP_grasp_subdomain_1"/>
</dbReference>
<dbReference type="Gene3D" id="3.40.630.30">
    <property type="match status" value="1"/>
</dbReference>
<dbReference type="SMART" id="SM00881">
    <property type="entry name" value="CoA_binding"/>
    <property type="match status" value="1"/>
</dbReference>
<dbReference type="Pfam" id="PF13380">
    <property type="entry name" value="CoA_binding_2"/>
    <property type="match status" value="1"/>
</dbReference>
<dbReference type="GO" id="GO:0043758">
    <property type="term" value="F:acetate-CoA ligase (ADP-forming) activity"/>
    <property type="evidence" value="ECO:0007669"/>
    <property type="project" value="UniProtKB-EC"/>
</dbReference>
<evidence type="ECO:0000313" key="9">
    <source>
        <dbReference type="Proteomes" id="UP000716004"/>
    </source>
</evidence>
<feature type="domain" description="N-acetyltransferase" evidence="6">
    <location>
        <begin position="22"/>
        <end position="171"/>
    </location>
</feature>
<sequence>MRDVGNKAEIPSEAVLKDGTLIEVRVAGRPEDEMLQEFLNEMKSEVSVLHYFVNAEGKDEHTVTTDSEKQVVIVGLRSGRIIGASFFRVFAGNRAEIALLVSKDVQALGVGTILLGQAIEMASKMGIMEMNAFVPSENRRILDIIKSAGIPVALAVENKNVIATFPTSMLPEFLERYERREAIATSEALRYFFEPKTIAVIGASRYRNTIGGELFHNIIDSGFTGTVFPVNINATSVQSVASYKSVMDCPGNVDMAIIVVPAKSVIQAAEECARKGVRAIVVVSSGFSETGTEGMERQKELTDLCRSSGLRMIGPNCMGLANTDPSFSLNAQFSPQTIRRGEISFLSQSGALGIVTIDLANKLGIGMAKFVSVGNKADISGNDLIEYWENDEGTKIILLYLESFGNPRKFSRISRRVARKKPIVAVKSGRSAAGFRATQSHTGALLAASDVTVDALFRQAGIIRAETLQEMFDVATILASQPVPRGRRVAIITNAGGAGILAADACESYGMEVPELSPDVQESLRKFLPAEAAVRNPVDMTANDVPGGYLNAIKTVAGGNMVDAIYVIYVPAISVDPGRVAREINEAASSLKGKITIVANFMASRGLANELSEPYDSQPAETVRIPSYPFPEDGIKALSLAASYGEWLSLPDEPPAVFTDIRREEAAYILSGDDAAENDGWLSQDSVRKILECYGIAQAGSALCNSPEEAGNEAGRMGVKVVLKGIAHGLVHKTEAGAVVVGLEGRQNVAESARNMLKRLQDAGYSGVKFLVQEQIENAVEMFIGVTNDGNFGPVIACGAGGIMVELIRDVAVSLTPLSRHDAEKMLKSLKTYRLLSGFRGGPTYDTDSLTEMILRLGNLVEDFQSISELDFNPVMVKQKGGGAFVVDARIRITPRREMPYVGIR</sequence>
<dbReference type="InterPro" id="IPR003781">
    <property type="entry name" value="CoA-bd"/>
</dbReference>
<dbReference type="InterPro" id="IPR032875">
    <property type="entry name" value="Succ_CoA_lig_flav_dom"/>
</dbReference>
<dbReference type="InterPro" id="IPR000182">
    <property type="entry name" value="GNAT_dom"/>
</dbReference>
<gene>
    <name evidence="7" type="ORF">J9259_04455</name>
    <name evidence="8" type="ORF">KIY12_01135</name>
</gene>
<dbReference type="PANTHER" id="PTHR43334">
    <property type="entry name" value="ACETATE--COA LIGASE [ADP-FORMING]"/>
    <property type="match status" value="1"/>
</dbReference>
<keyword evidence="5" id="KW-0067">ATP-binding</keyword>
<dbReference type="InterPro" id="IPR043938">
    <property type="entry name" value="Ligase_CoA_dom"/>
</dbReference>
<accession>A0A8J8CC82</accession>
<name>A0A8J8CC82_9ARCH</name>
<evidence type="ECO:0000313" key="7">
    <source>
        <dbReference type="EMBL" id="MBX8631756.1"/>
    </source>
</evidence>
<comment type="catalytic activity">
    <reaction evidence="1">
        <text>acetate + ATP + CoA = acetyl-CoA + ADP + phosphate</text>
        <dbReference type="Rhea" id="RHEA:15081"/>
        <dbReference type="ChEBI" id="CHEBI:30089"/>
        <dbReference type="ChEBI" id="CHEBI:30616"/>
        <dbReference type="ChEBI" id="CHEBI:43474"/>
        <dbReference type="ChEBI" id="CHEBI:57287"/>
        <dbReference type="ChEBI" id="CHEBI:57288"/>
        <dbReference type="ChEBI" id="CHEBI:456216"/>
        <dbReference type="EC" id="6.2.1.13"/>
    </reaction>
</comment>
<dbReference type="Pfam" id="PF00583">
    <property type="entry name" value="Acetyltransf_1"/>
    <property type="match status" value="1"/>
</dbReference>
<comment type="caution">
    <text evidence="7">The sequence shown here is derived from an EMBL/GenBank/DDBJ whole genome shotgun (WGS) entry which is preliminary data.</text>
</comment>
<dbReference type="Proteomes" id="UP000750197">
    <property type="component" value="Unassembled WGS sequence"/>
</dbReference>
<evidence type="ECO:0000256" key="5">
    <source>
        <dbReference type="ARBA" id="ARBA00022840"/>
    </source>
</evidence>
<protein>
    <recommendedName>
        <fullName evidence="2">acetate--CoA ligase (ADP-forming)</fullName>
        <ecNumber evidence="2">6.2.1.13</ecNumber>
    </recommendedName>
</protein>
<evidence type="ECO:0000256" key="2">
    <source>
        <dbReference type="ARBA" id="ARBA00012957"/>
    </source>
</evidence>
<organism evidence="7 9">
    <name type="scientific">Candidatus Sysuiplasma superficiale</name>
    <dbReference type="NCBI Taxonomy" id="2823368"/>
    <lineage>
        <taxon>Archaea</taxon>
        <taxon>Methanobacteriati</taxon>
        <taxon>Thermoplasmatota</taxon>
        <taxon>Thermoplasmata</taxon>
        <taxon>Candidatus Sysuiplasmatales</taxon>
        <taxon>Candidatus Sysuiplasmataceae</taxon>
        <taxon>Candidatus Sysuiplasma</taxon>
    </lineage>
</organism>
<proteinExistence type="predicted"/>
<evidence type="ECO:0000256" key="4">
    <source>
        <dbReference type="ARBA" id="ARBA00022741"/>
    </source>
</evidence>
<keyword evidence="3 7" id="KW-0436">Ligase</keyword>